<dbReference type="PANTHER" id="PTHR42702">
    <property type="entry name" value="NUCLEOTIDE PYROPHOSPHOHYDROLASE"/>
    <property type="match status" value="1"/>
</dbReference>
<accession>A0A0F9I1P2</accession>
<dbReference type="Gene3D" id="1.10.287.1080">
    <property type="entry name" value="MazG-like"/>
    <property type="match status" value="1"/>
</dbReference>
<dbReference type="InterPro" id="IPR004518">
    <property type="entry name" value="MazG-like_dom"/>
</dbReference>
<dbReference type="EMBL" id="LAZR01015342">
    <property type="protein sequence ID" value="KKM13609.1"/>
    <property type="molecule type" value="Genomic_DNA"/>
</dbReference>
<gene>
    <name evidence="2" type="ORF">LCGC14_1714500</name>
</gene>
<comment type="caution">
    <text evidence="2">The sequence shown here is derived from an EMBL/GenBank/DDBJ whole genome shotgun (WGS) entry which is preliminary data.</text>
</comment>
<dbReference type="PANTHER" id="PTHR42702:SF1">
    <property type="entry name" value="REGULATORY PROTEIN FOR BETA-LACTAMASE"/>
    <property type="match status" value="1"/>
</dbReference>
<sequence length="99" mass="11559">MIERGFEHETETETLLLLLEEVGELARAVRKYSGIKIQEKRLLEKNSPVIEDELADIFIYVLILANKFGVDLYESFKSKERKNDKKNWVTFDPISQIGQ</sequence>
<organism evidence="2">
    <name type="scientific">marine sediment metagenome</name>
    <dbReference type="NCBI Taxonomy" id="412755"/>
    <lineage>
        <taxon>unclassified sequences</taxon>
        <taxon>metagenomes</taxon>
        <taxon>ecological metagenomes</taxon>
    </lineage>
</organism>
<proteinExistence type="predicted"/>
<dbReference type="AlphaFoldDB" id="A0A0F9I1P2"/>
<evidence type="ECO:0000313" key="2">
    <source>
        <dbReference type="EMBL" id="KKM13609.1"/>
    </source>
</evidence>
<protein>
    <recommendedName>
        <fullName evidence="1">NTP pyrophosphohydrolase MazG-like domain-containing protein</fullName>
    </recommendedName>
</protein>
<dbReference type="Pfam" id="PF03819">
    <property type="entry name" value="MazG"/>
    <property type="match status" value="1"/>
</dbReference>
<evidence type="ECO:0000259" key="1">
    <source>
        <dbReference type="Pfam" id="PF03819"/>
    </source>
</evidence>
<feature type="domain" description="NTP pyrophosphohydrolase MazG-like" evidence="1">
    <location>
        <begin position="10"/>
        <end position="83"/>
    </location>
</feature>
<name>A0A0F9I1P2_9ZZZZ</name>
<reference evidence="2" key="1">
    <citation type="journal article" date="2015" name="Nature">
        <title>Complex archaea that bridge the gap between prokaryotes and eukaryotes.</title>
        <authorList>
            <person name="Spang A."/>
            <person name="Saw J.H."/>
            <person name="Jorgensen S.L."/>
            <person name="Zaremba-Niedzwiedzka K."/>
            <person name="Martijn J."/>
            <person name="Lind A.E."/>
            <person name="van Eijk R."/>
            <person name="Schleper C."/>
            <person name="Guy L."/>
            <person name="Ettema T.J."/>
        </authorList>
    </citation>
    <scope>NUCLEOTIDE SEQUENCE</scope>
</reference>
<dbReference type="SUPFAM" id="SSF101386">
    <property type="entry name" value="all-alpha NTP pyrophosphatases"/>
    <property type="match status" value="1"/>
</dbReference>